<keyword evidence="3" id="KW-1185">Reference proteome</keyword>
<gene>
    <name evidence="2" type="ORF">PR048_007864</name>
</gene>
<organism evidence="2 3">
    <name type="scientific">Dryococelus australis</name>
    <dbReference type="NCBI Taxonomy" id="614101"/>
    <lineage>
        <taxon>Eukaryota</taxon>
        <taxon>Metazoa</taxon>
        <taxon>Ecdysozoa</taxon>
        <taxon>Arthropoda</taxon>
        <taxon>Hexapoda</taxon>
        <taxon>Insecta</taxon>
        <taxon>Pterygota</taxon>
        <taxon>Neoptera</taxon>
        <taxon>Polyneoptera</taxon>
        <taxon>Phasmatodea</taxon>
        <taxon>Verophasmatodea</taxon>
        <taxon>Anareolatae</taxon>
        <taxon>Phasmatidae</taxon>
        <taxon>Eurycanthinae</taxon>
        <taxon>Dryococelus</taxon>
    </lineage>
</organism>
<protein>
    <submittedName>
        <fullName evidence="2">Uncharacterized protein</fullName>
    </submittedName>
</protein>
<reference evidence="2 3" key="1">
    <citation type="submission" date="2023-02" db="EMBL/GenBank/DDBJ databases">
        <title>LHISI_Scaffold_Assembly.</title>
        <authorList>
            <person name="Stuart O.P."/>
            <person name="Cleave R."/>
            <person name="Magrath M.J.L."/>
            <person name="Mikheyev A.S."/>
        </authorList>
    </citation>
    <scope>NUCLEOTIDE SEQUENCE [LARGE SCALE GENOMIC DNA]</scope>
    <source>
        <strain evidence="2">Daus_M_001</strain>
        <tissue evidence="2">Leg muscle</tissue>
    </source>
</reference>
<dbReference type="EMBL" id="JARBHB010000003">
    <property type="protein sequence ID" value="KAJ8888374.1"/>
    <property type="molecule type" value="Genomic_DNA"/>
</dbReference>
<evidence type="ECO:0000256" key="1">
    <source>
        <dbReference type="SAM" id="MobiDB-lite"/>
    </source>
</evidence>
<name>A0ABQ9HVG7_9NEOP</name>
<accession>A0ABQ9HVG7</accession>
<sequence>MKGSCLLASNTKANWVQSPAGSLPNFHAWESCRTILSVGGFSQGYPLSPHSHSGTAPYSPQSPSSTLKTSLLRAAQISSLTQSVPGSLLPTPAAQPIGEISQYAVANHAQDTFSEPRTANQNLGTPTSREPPRTSPAGHEDHSLQQVFKFTSSIFDAGETTLHEAVPHSANTPHAIYCASVERTFPATSALLRVRGVFADSWHRGLALDRHAIFSNPGDGMNKVYVAWREEMGKGSEGKILLLLIGVHTRVNPPPAPRRANRRLCCSPGIHRCIMHGVV</sequence>
<comment type="caution">
    <text evidence="2">The sequence shown here is derived from an EMBL/GenBank/DDBJ whole genome shotgun (WGS) entry which is preliminary data.</text>
</comment>
<proteinExistence type="predicted"/>
<evidence type="ECO:0000313" key="3">
    <source>
        <dbReference type="Proteomes" id="UP001159363"/>
    </source>
</evidence>
<feature type="compositionally biased region" description="Polar residues" evidence="1">
    <location>
        <begin position="115"/>
        <end position="124"/>
    </location>
</feature>
<feature type="region of interest" description="Disordered" evidence="1">
    <location>
        <begin position="115"/>
        <end position="140"/>
    </location>
</feature>
<evidence type="ECO:0000313" key="2">
    <source>
        <dbReference type="EMBL" id="KAJ8888374.1"/>
    </source>
</evidence>
<dbReference type="Proteomes" id="UP001159363">
    <property type="component" value="Chromosome 3"/>
</dbReference>